<protein>
    <recommendedName>
        <fullName evidence="2">Distal membrane-arm assembly complex protein 1-like domain-containing protein</fullName>
    </recommendedName>
</protein>
<dbReference type="EMBL" id="JAKELL010000060">
    <property type="protein sequence ID" value="KAH8985808.1"/>
    <property type="molecule type" value="Genomic_DNA"/>
</dbReference>
<evidence type="ECO:0000256" key="1">
    <source>
        <dbReference type="SAM" id="MobiDB-lite"/>
    </source>
</evidence>
<feature type="region of interest" description="Disordered" evidence="1">
    <location>
        <begin position="1"/>
        <end position="25"/>
    </location>
</feature>
<sequence>MTTSLHQASPASDSNSTSPAGLSQLPRPADCLSCRVIGAGALGATGLYAINQARAHQPGSVTGKRIMAGVGVLFLLGSVARWRA</sequence>
<evidence type="ECO:0000313" key="4">
    <source>
        <dbReference type="Proteomes" id="UP001201163"/>
    </source>
</evidence>
<accession>A0AAD4LCE6</accession>
<keyword evidence="4" id="KW-1185">Reference proteome</keyword>
<dbReference type="Proteomes" id="UP001201163">
    <property type="component" value="Unassembled WGS sequence"/>
</dbReference>
<organism evidence="3 4">
    <name type="scientific">Lactarius akahatsu</name>
    <dbReference type="NCBI Taxonomy" id="416441"/>
    <lineage>
        <taxon>Eukaryota</taxon>
        <taxon>Fungi</taxon>
        <taxon>Dikarya</taxon>
        <taxon>Basidiomycota</taxon>
        <taxon>Agaricomycotina</taxon>
        <taxon>Agaricomycetes</taxon>
        <taxon>Russulales</taxon>
        <taxon>Russulaceae</taxon>
        <taxon>Lactarius</taxon>
    </lineage>
</organism>
<proteinExistence type="predicted"/>
<evidence type="ECO:0000313" key="3">
    <source>
        <dbReference type="EMBL" id="KAH8985808.1"/>
    </source>
</evidence>
<dbReference type="AlphaFoldDB" id="A0AAD4LCE6"/>
<comment type="caution">
    <text evidence="3">The sequence shown here is derived from an EMBL/GenBank/DDBJ whole genome shotgun (WGS) entry which is preliminary data.</text>
</comment>
<evidence type="ECO:0000259" key="2">
    <source>
        <dbReference type="Pfam" id="PF15055"/>
    </source>
</evidence>
<reference evidence="3" key="1">
    <citation type="submission" date="2022-01" db="EMBL/GenBank/DDBJ databases">
        <title>Comparative genomics reveals a dynamic genome evolution in the ectomycorrhizal milk-cap (Lactarius) mushrooms.</title>
        <authorList>
            <consortium name="DOE Joint Genome Institute"/>
            <person name="Lebreton A."/>
            <person name="Tang N."/>
            <person name="Kuo A."/>
            <person name="LaButti K."/>
            <person name="Drula E."/>
            <person name="Barry K."/>
            <person name="Clum A."/>
            <person name="Lipzen A."/>
            <person name="Mousain D."/>
            <person name="Ng V."/>
            <person name="Wang R."/>
            <person name="Wang X."/>
            <person name="Dai Y."/>
            <person name="Henrissat B."/>
            <person name="Grigoriev I.V."/>
            <person name="Guerin-Laguette A."/>
            <person name="Yu F."/>
            <person name="Martin F.M."/>
        </authorList>
    </citation>
    <scope>NUCLEOTIDE SEQUENCE</scope>
    <source>
        <strain evidence="3">QP</strain>
    </source>
</reference>
<feature type="domain" description="Distal membrane-arm assembly complex protein 1-like" evidence="2">
    <location>
        <begin position="30"/>
        <end position="73"/>
    </location>
</feature>
<name>A0AAD4LCE6_9AGAM</name>
<gene>
    <name evidence="3" type="ORF">EDB92DRAFT_1338453</name>
</gene>
<feature type="compositionally biased region" description="Polar residues" evidence="1">
    <location>
        <begin position="1"/>
        <end position="21"/>
    </location>
</feature>
<dbReference type="InterPro" id="IPR028036">
    <property type="entry name" value="DMAC1-like_dom"/>
</dbReference>
<dbReference type="Pfam" id="PF15055">
    <property type="entry name" value="DMAC1_Dmo2"/>
    <property type="match status" value="1"/>
</dbReference>